<gene>
    <name evidence="1" type="ORF">Q8W34_17415</name>
</gene>
<proteinExistence type="predicted"/>
<sequence length="69" mass="7824">MDILITGNVEGYESDTLIVTVENCTDTQECFKKASTAFFNYHSQITDKEIYVTKAELLSDKIKQKVTVN</sequence>
<dbReference type="EMBL" id="JAUYVT010000020">
    <property type="protein sequence ID" value="MDP2566429.1"/>
    <property type="molecule type" value="Genomic_DNA"/>
</dbReference>
<evidence type="ECO:0008006" key="3">
    <source>
        <dbReference type="Google" id="ProtNLM"/>
    </source>
</evidence>
<evidence type="ECO:0000313" key="1">
    <source>
        <dbReference type="EMBL" id="MDP2566429.1"/>
    </source>
</evidence>
<evidence type="ECO:0000313" key="2">
    <source>
        <dbReference type="Proteomes" id="UP001177212"/>
    </source>
</evidence>
<organism evidence="1 2">
    <name type="scientific">Pseudoalteromonas marina</name>
    <dbReference type="NCBI Taxonomy" id="267375"/>
    <lineage>
        <taxon>Bacteria</taxon>
        <taxon>Pseudomonadati</taxon>
        <taxon>Pseudomonadota</taxon>
        <taxon>Gammaproteobacteria</taxon>
        <taxon>Alteromonadales</taxon>
        <taxon>Pseudoalteromonadaceae</taxon>
        <taxon>Pseudoalteromonas</taxon>
    </lineage>
</organism>
<accession>A0ABT9FIC4</accession>
<comment type="caution">
    <text evidence="1">The sequence shown here is derived from an EMBL/GenBank/DDBJ whole genome shotgun (WGS) entry which is preliminary data.</text>
</comment>
<dbReference type="Proteomes" id="UP001177212">
    <property type="component" value="Unassembled WGS sequence"/>
</dbReference>
<name>A0ABT9FIC4_9GAMM</name>
<reference evidence="1" key="1">
    <citation type="submission" date="2023-07" db="EMBL/GenBank/DDBJ databases">
        <title>Genome content predicts the carbon catabolic preferences of heterotrophic bacteria.</title>
        <authorList>
            <person name="Gralka M."/>
        </authorList>
    </citation>
    <scope>NUCLEOTIDE SEQUENCE</scope>
    <source>
        <strain evidence="1">4G09</strain>
    </source>
</reference>
<dbReference type="RefSeq" id="WP_305473051.1">
    <property type="nucleotide sequence ID" value="NZ_JAUYVT010000020.1"/>
</dbReference>
<protein>
    <recommendedName>
        <fullName evidence="3">Phage protein</fullName>
    </recommendedName>
</protein>
<keyword evidence="2" id="KW-1185">Reference proteome</keyword>